<dbReference type="Proteomes" id="UP001501326">
    <property type="component" value="Unassembled WGS sequence"/>
</dbReference>
<keyword evidence="3" id="KW-1185">Reference proteome</keyword>
<dbReference type="EMBL" id="BAAARN010000003">
    <property type="protein sequence ID" value="GAA2738358.1"/>
    <property type="molecule type" value="Genomic_DNA"/>
</dbReference>
<evidence type="ECO:0008006" key="4">
    <source>
        <dbReference type="Google" id="ProtNLM"/>
    </source>
</evidence>
<organism evidence="2 3">
    <name type="scientific">Pedococcus aerophilus</name>
    <dbReference type="NCBI Taxonomy" id="436356"/>
    <lineage>
        <taxon>Bacteria</taxon>
        <taxon>Bacillati</taxon>
        <taxon>Actinomycetota</taxon>
        <taxon>Actinomycetes</taxon>
        <taxon>Micrococcales</taxon>
        <taxon>Intrasporangiaceae</taxon>
        <taxon>Pedococcus</taxon>
    </lineage>
</organism>
<feature type="region of interest" description="Disordered" evidence="1">
    <location>
        <begin position="156"/>
        <end position="192"/>
    </location>
</feature>
<proteinExistence type="predicted"/>
<evidence type="ECO:0000256" key="1">
    <source>
        <dbReference type="SAM" id="MobiDB-lite"/>
    </source>
</evidence>
<accession>A0ABN3UTX1</accession>
<feature type="compositionally biased region" description="Basic and acidic residues" evidence="1">
    <location>
        <begin position="170"/>
        <end position="191"/>
    </location>
</feature>
<evidence type="ECO:0000313" key="3">
    <source>
        <dbReference type="Proteomes" id="UP001501326"/>
    </source>
</evidence>
<comment type="caution">
    <text evidence="2">The sequence shown here is derived from an EMBL/GenBank/DDBJ whole genome shotgun (WGS) entry which is preliminary data.</text>
</comment>
<name>A0ABN3UTX1_9MICO</name>
<reference evidence="2 3" key="1">
    <citation type="journal article" date="2019" name="Int. J. Syst. Evol. Microbiol.">
        <title>The Global Catalogue of Microorganisms (GCM) 10K type strain sequencing project: providing services to taxonomists for standard genome sequencing and annotation.</title>
        <authorList>
            <consortium name="The Broad Institute Genomics Platform"/>
            <consortium name="The Broad Institute Genome Sequencing Center for Infectious Disease"/>
            <person name="Wu L."/>
            <person name="Ma J."/>
        </authorList>
    </citation>
    <scope>NUCLEOTIDE SEQUENCE [LARGE SCALE GENOMIC DNA]</scope>
    <source>
        <strain evidence="2 3">JCM 16378</strain>
    </source>
</reference>
<gene>
    <name evidence="2" type="ORF">GCM10009867_29270</name>
</gene>
<sequence length="266" mass="29154">MHAPRPSHAPEFKRLAQYIRDDAAGAPLVFCPSPGNWGDSLINAGSRAFLAHLGFAYVELRREQILDHPDLASCHVLVGGGGGWCEFWHTTPELVSSLAPQVRSMTVLPTTFGEPPTQPEPTEGVRLFARDDSYSLDNRPDAIFCHDMAFHLSPDPVDDPSSGNHLSAFRIDKERDQASARSEDPANRDLSLEGNGFSASSGFYDRLREFDSLDTDRLHVAIAGAQLGLDVTLYPSAYPKIESVYRSSLEGTFPNVGIHSHEGPVR</sequence>
<dbReference type="RefSeq" id="WP_344194720.1">
    <property type="nucleotide sequence ID" value="NZ_BAAARN010000003.1"/>
</dbReference>
<protein>
    <recommendedName>
        <fullName evidence="4">Polysaccharide pyruvyl transferase domain-containing protein</fullName>
    </recommendedName>
</protein>
<evidence type="ECO:0000313" key="2">
    <source>
        <dbReference type="EMBL" id="GAA2738358.1"/>
    </source>
</evidence>